<sequence>MKTFGVRDLFRESTEHRFLGNASIKVCVFTLHMRRDACHAAPLPVWVPEPDSDSAPKSTGAPPSRAAPRVAESPRRRSAHVNQQHDIFHGGCCVFFSFFFKITFCN</sequence>
<comment type="caution">
    <text evidence="2">The sequence shown here is derived from an EMBL/GenBank/DDBJ whole genome shotgun (WGS) entry which is preliminary data.</text>
</comment>
<reference evidence="2 3" key="1">
    <citation type="submission" date="2019-03" db="EMBL/GenBank/DDBJ databases">
        <title>First draft genome of Liparis tanakae, snailfish: a comprehensive survey of snailfish specific genes.</title>
        <authorList>
            <person name="Kim W."/>
            <person name="Song I."/>
            <person name="Jeong J.-H."/>
            <person name="Kim D."/>
            <person name="Kim S."/>
            <person name="Ryu S."/>
            <person name="Song J.Y."/>
            <person name="Lee S.K."/>
        </authorList>
    </citation>
    <scope>NUCLEOTIDE SEQUENCE [LARGE SCALE GENOMIC DNA]</scope>
    <source>
        <tissue evidence="2">Muscle</tissue>
    </source>
</reference>
<evidence type="ECO:0000313" key="2">
    <source>
        <dbReference type="EMBL" id="TNN82993.1"/>
    </source>
</evidence>
<evidence type="ECO:0000256" key="1">
    <source>
        <dbReference type="SAM" id="MobiDB-lite"/>
    </source>
</evidence>
<name>A0A4Z2J0K8_9TELE</name>
<gene>
    <name evidence="2" type="ORF">EYF80_006600</name>
</gene>
<evidence type="ECO:0000313" key="3">
    <source>
        <dbReference type="Proteomes" id="UP000314294"/>
    </source>
</evidence>
<dbReference type="EMBL" id="SRLO01000035">
    <property type="protein sequence ID" value="TNN82993.1"/>
    <property type="molecule type" value="Genomic_DNA"/>
</dbReference>
<feature type="region of interest" description="Disordered" evidence="1">
    <location>
        <begin position="47"/>
        <end position="80"/>
    </location>
</feature>
<dbReference type="Proteomes" id="UP000314294">
    <property type="component" value="Unassembled WGS sequence"/>
</dbReference>
<proteinExistence type="predicted"/>
<organism evidence="2 3">
    <name type="scientific">Liparis tanakae</name>
    <name type="common">Tanaka's snailfish</name>
    <dbReference type="NCBI Taxonomy" id="230148"/>
    <lineage>
        <taxon>Eukaryota</taxon>
        <taxon>Metazoa</taxon>
        <taxon>Chordata</taxon>
        <taxon>Craniata</taxon>
        <taxon>Vertebrata</taxon>
        <taxon>Euteleostomi</taxon>
        <taxon>Actinopterygii</taxon>
        <taxon>Neopterygii</taxon>
        <taxon>Teleostei</taxon>
        <taxon>Neoteleostei</taxon>
        <taxon>Acanthomorphata</taxon>
        <taxon>Eupercaria</taxon>
        <taxon>Perciformes</taxon>
        <taxon>Cottioidei</taxon>
        <taxon>Cottales</taxon>
        <taxon>Liparidae</taxon>
        <taxon>Liparis</taxon>
    </lineage>
</organism>
<accession>A0A4Z2J0K8</accession>
<keyword evidence="3" id="KW-1185">Reference proteome</keyword>
<dbReference type="AlphaFoldDB" id="A0A4Z2J0K8"/>
<protein>
    <submittedName>
        <fullName evidence="2">Uncharacterized protein</fullName>
    </submittedName>
</protein>